<dbReference type="Pfam" id="PF00646">
    <property type="entry name" value="F-box"/>
    <property type="match status" value="1"/>
</dbReference>
<dbReference type="EMBL" id="JAKKPZ010000129">
    <property type="protein sequence ID" value="KAI1701009.1"/>
    <property type="molecule type" value="Genomic_DNA"/>
</dbReference>
<dbReference type="AlphaFoldDB" id="A0AAD4QWR6"/>
<dbReference type="Proteomes" id="UP001201812">
    <property type="component" value="Unassembled WGS sequence"/>
</dbReference>
<proteinExistence type="predicted"/>
<evidence type="ECO:0000259" key="1">
    <source>
        <dbReference type="Pfam" id="PF00646"/>
    </source>
</evidence>
<accession>A0AAD4QWR6</accession>
<protein>
    <recommendedName>
        <fullName evidence="1">F-box domain-containing protein</fullName>
    </recommendedName>
</protein>
<reference evidence="2" key="1">
    <citation type="submission" date="2022-01" db="EMBL/GenBank/DDBJ databases">
        <title>Genome Sequence Resource for Two Populations of Ditylenchus destructor, the Migratory Endoparasitic Phytonematode.</title>
        <authorList>
            <person name="Zhang H."/>
            <person name="Lin R."/>
            <person name="Xie B."/>
        </authorList>
    </citation>
    <scope>NUCLEOTIDE SEQUENCE</scope>
    <source>
        <strain evidence="2">BazhouSP</strain>
    </source>
</reference>
<organism evidence="2 3">
    <name type="scientific">Ditylenchus destructor</name>
    <dbReference type="NCBI Taxonomy" id="166010"/>
    <lineage>
        <taxon>Eukaryota</taxon>
        <taxon>Metazoa</taxon>
        <taxon>Ecdysozoa</taxon>
        <taxon>Nematoda</taxon>
        <taxon>Chromadorea</taxon>
        <taxon>Rhabditida</taxon>
        <taxon>Tylenchina</taxon>
        <taxon>Tylenchomorpha</taxon>
        <taxon>Sphaerularioidea</taxon>
        <taxon>Anguinidae</taxon>
        <taxon>Anguininae</taxon>
        <taxon>Ditylenchus</taxon>
    </lineage>
</organism>
<comment type="caution">
    <text evidence="2">The sequence shown here is derived from an EMBL/GenBank/DDBJ whole genome shotgun (WGS) entry which is preliminary data.</text>
</comment>
<evidence type="ECO:0000313" key="3">
    <source>
        <dbReference type="Proteomes" id="UP001201812"/>
    </source>
</evidence>
<feature type="domain" description="F-box" evidence="1">
    <location>
        <begin position="11"/>
        <end position="38"/>
    </location>
</feature>
<sequence length="591" mass="69942">MSNSKPLPPFVLNVLRYLNRDQLERFSIVCRQLKNFIERYFQSKPYRVFDRLYIRGGSYALEHKEVRWHPNRDDYSVQQFLGRWGFHVQSDHIVELESITYLWRDGNIGIWNVIRPFDIRIVAEDFQPILNSPTILKCQNYLYLNNAHISFRDYKILYSVNQIVIDYESEKINPHYLPEFLEQPGVKPVIVLNRLHPESINSVLNQLSKTFSSAVSPNAFTIRFSQCDKSLTEFLEVNYKSREKLQLKKKDSEKDYTLERCSLPPVIFEVLYYLNRDQLERFSIVCRPFKNFIERYLRSKPYRIFDQLLIYGGMYFLVHNNVRWHPNRTDYSAQQFLARQECSIGNRGYSFAEMRPYLGPTVRIKWTIIYVAGDSTYNPEHIAEMESIAYLWRDGEIFIWKSRTMVAELTPNTPADSQFTSHSADHKVLYTVKLIEINYENDETDSNCWTQFLEQPGVKPLVVLRQLNPESVVELLERLYKDFSSAVSPKAYKIIFAQNDRLLIKSIVESFKNRIPQEFGLVNSIIQSFKVVYSYSQPTVPLIDEELIAFQDKNKTSGEKWEFKKSDEFALEYPEYELNENNKYVLERSSI</sequence>
<evidence type="ECO:0000313" key="2">
    <source>
        <dbReference type="EMBL" id="KAI1701009.1"/>
    </source>
</evidence>
<gene>
    <name evidence="2" type="ORF">DdX_16378</name>
</gene>
<name>A0AAD4QWR6_9BILA</name>
<keyword evidence="3" id="KW-1185">Reference proteome</keyword>
<dbReference type="InterPro" id="IPR001810">
    <property type="entry name" value="F-box_dom"/>
</dbReference>